<evidence type="ECO:0000256" key="7">
    <source>
        <dbReference type="ARBA" id="ARBA00022840"/>
    </source>
</evidence>
<reference evidence="11 12" key="1">
    <citation type="submission" date="2020-08" db="EMBL/GenBank/DDBJ databases">
        <title>Genomic Encyclopedia of Type Strains, Phase IV (KMG-V): Genome sequencing to study the core and pangenomes of soil and plant-associated prokaryotes.</title>
        <authorList>
            <person name="Whitman W."/>
        </authorList>
    </citation>
    <scope>NUCLEOTIDE SEQUENCE [LARGE SCALE GENOMIC DNA]</scope>
    <source>
        <strain evidence="11 12">SEMIA 4084</strain>
    </source>
</reference>
<evidence type="ECO:0000256" key="8">
    <source>
        <dbReference type="ARBA" id="ARBA00023064"/>
    </source>
</evidence>
<dbReference type="CDD" id="cd02021">
    <property type="entry name" value="GntK"/>
    <property type="match status" value="1"/>
</dbReference>
<comment type="caution">
    <text evidence="11">The sequence shown here is derived from an EMBL/GenBank/DDBJ whole genome shotgun (WGS) entry which is preliminary data.</text>
</comment>
<keyword evidence="8" id="KW-0311">Gluconate utilization</keyword>
<organism evidence="11 12">
    <name type="scientific">Rhizobium giardinii</name>
    <dbReference type="NCBI Taxonomy" id="56731"/>
    <lineage>
        <taxon>Bacteria</taxon>
        <taxon>Pseudomonadati</taxon>
        <taxon>Pseudomonadota</taxon>
        <taxon>Alphaproteobacteria</taxon>
        <taxon>Hyphomicrobiales</taxon>
        <taxon>Rhizobiaceae</taxon>
        <taxon>Rhizobium/Agrobacterium group</taxon>
        <taxon>Rhizobium</taxon>
    </lineage>
</organism>
<gene>
    <name evidence="11" type="ORF">GGD55_003699</name>
</gene>
<dbReference type="EC" id="2.7.1.12" evidence="3 10"/>
<dbReference type="Gene3D" id="3.40.50.300">
    <property type="entry name" value="P-loop containing nucleotide triphosphate hydrolases"/>
    <property type="match status" value="1"/>
</dbReference>
<dbReference type="InterPro" id="IPR027417">
    <property type="entry name" value="P-loop_NTPase"/>
</dbReference>
<dbReference type="GO" id="GO:0005737">
    <property type="term" value="C:cytoplasm"/>
    <property type="evidence" value="ECO:0007669"/>
    <property type="project" value="TreeGrafter"/>
</dbReference>
<sequence length="180" mass="19203">MSMAASPPAFRGPIIVMGVSGCGKSSIGERLAAHLGLPYVEGDSLHPAENIAKMSAGIPLDDEDRWPWLEIIGSRLEGARETGIVISCSALKRIYRDRLRRAAGSALVFVYLKGSRDILLARMTDRPGHFFKASLLDSQLATLESPEGEDRVVTVDIAPLPDIIATQALAGLAALNGVEP</sequence>
<proteinExistence type="inferred from homology"/>
<dbReference type="AlphaFoldDB" id="A0A7W8UCP9"/>
<dbReference type="EMBL" id="JACHBK010000008">
    <property type="protein sequence ID" value="MBB5536984.1"/>
    <property type="molecule type" value="Genomic_DNA"/>
</dbReference>
<dbReference type="Proteomes" id="UP000585507">
    <property type="component" value="Unassembled WGS sequence"/>
</dbReference>
<dbReference type="FunFam" id="3.40.50.300:FF:000522">
    <property type="entry name" value="Gluconokinase"/>
    <property type="match status" value="1"/>
</dbReference>
<evidence type="ECO:0000313" key="11">
    <source>
        <dbReference type="EMBL" id="MBB5536984.1"/>
    </source>
</evidence>
<comment type="similarity">
    <text evidence="2 10">Belongs to the gluconokinase GntK/GntV family.</text>
</comment>
<protein>
    <recommendedName>
        <fullName evidence="3 10">Gluconokinase</fullName>
        <ecNumber evidence="3 10">2.7.1.12</ecNumber>
    </recommendedName>
</protein>
<keyword evidence="5 10" id="KW-0547">Nucleotide-binding</keyword>
<dbReference type="GO" id="GO:0019521">
    <property type="term" value="P:D-gluconate metabolic process"/>
    <property type="evidence" value="ECO:0007669"/>
    <property type="project" value="UniProtKB-KW"/>
</dbReference>
<comment type="catalytic activity">
    <reaction evidence="9 10">
        <text>D-gluconate + ATP = 6-phospho-D-gluconate + ADP + H(+)</text>
        <dbReference type="Rhea" id="RHEA:19433"/>
        <dbReference type="ChEBI" id="CHEBI:15378"/>
        <dbReference type="ChEBI" id="CHEBI:18391"/>
        <dbReference type="ChEBI" id="CHEBI:30616"/>
        <dbReference type="ChEBI" id="CHEBI:58759"/>
        <dbReference type="ChEBI" id="CHEBI:456216"/>
        <dbReference type="EC" id="2.7.1.12"/>
    </reaction>
</comment>
<evidence type="ECO:0000256" key="2">
    <source>
        <dbReference type="ARBA" id="ARBA00008420"/>
    </source>
</evidence>
<comment type="pathway">
    <text evidence="1">Carbohydrate acid metabolism.</text>
</comment>
<evidence type="ECO:0000256" key="9">
    <source>
        <dbReference type="ARBA" id="ARBA00048090"/>
    </source>
</evidence>
<evidence type="ECO:0000256" key="5">
    <source>
        <dbReference type="ARBA" id="ARBA00022741"/>
    </source>
</evidence>
<evidence type="ECO:0000256" key="1">
    <source>
        <dbReference type="ARBA" id="ARBA00004761"/>
    </source>
</evidence>
<dbReference type="NCBIfam" id="TIGR01313">
    <property type="entry name" value="therm_gnt_kin"/>
    <property type="match status" value="1"/>
</dbReference>
<dbReference type="InterPro" id="IPR031322">
    <property type="entry name" value="Shikimate/glucono_kinase"/>
</dbReference>
<dbReference type="PANTHER" id="PTHR43442">
    <property type="entry name" value="GLUCONOKINASE-RELATED"/>
    <property type="match status" value="1"/>
</dbReference>
<keyword evidence="4 10" id="KW-0808">Transferase</keyword>
<keyword evidence="12" id="KW-1185">Reference proteome</keyword>
<dbReference type="GO" id="GO:0005524">
    <property type="term" value="F:ATP binding"/>
    <property type="evidence" value="ECO:0007669"/>
    <property type="project" value="UniProtKB-KW"/>
</dbReference>
<dbReference type="Pfam" id="PF01202">
    <property type="entry name" value="SKI"/>
    <property type="match status" value="1"/>
</dbReference>
<evidence type="ECO:0000256" key="3">
    <source>
        <dbReference type="ARBA" id="ARBA00012054"/>
    </source>
</evidence>
<dbReference type="GO" id="GO:0046316">
    <property type="term" value="F:gluconokinase activity"/>
    <property type="evidence" value="ECO:0007669"/>
    <property type="project" value="UniProtKB-EC"/>
</dbReference>
<keyword evidence="7 10" id="KW-0067">ATP-binding</keyword>
<dbReference type="PANTHER" id="PTHR43442:SF3">
    <property type="entry name" value="GLUCONOKINASE-RELATED"/>
    <property type="match status" value="1"/>
</dbReference>
<name>A0A7W8UCP9_9HYPH</name>
<accession>A0A7W8UCP9</accession>
<keyword evidence="6 10" id="KW-0418">Kinase</keyword>
<evidence type="ECO:0000256" key="6">
    <source>
        <dbReference type="ARBA" id="ARBA00022777"/>
    </source>
</evidence>
<dbReference type="InterPro" id="IPR006001">
    <property type="entry name" value="Therm_gnt_kin"/>
</dbReference>
<evidence type="ECO:0000256" key="4">
    <source>
        <dbReference type="ARBA" id="ARBA00022679"/>
    </source>
</evidence>
<evidence type="ECO:0000313" key="12">
    <source>
        <dbReference type="Proteomes" id="UP000585507"/>
    </source>
</evidence>
<dbReference type="SUPFAM" id="SSF52540">
    <property type="entry name" value="P-loop containing nucleoside triphosphate hydrolases"/>
    <property type="match status" value="1"/>
</dbReference>
<evidence type="ECO:0000256" key="10">
    <source>
        <dbReference type="RuleBase" id="RU363066"/>
    </source>
</evidence>